<sequence length="90" mass="9466">MDKMLDLGEISRRMIKYVIEGIFVALAAWTIPKRSLNIEECLILALVASATFAILDTWLPAIGASARSGAGFGIGANLVGFPSGTPMALA</sequence>
<keyword evidence="1" id="KW-0812">Transmembrane</keyword>
<proteinExistence type="predicted"/>
<dbReference type="EMBL" id="MN739271">
    <property type="protein sequence ID" value="QHS96402.1"/>
    <property type="molecule type" value="Genomic_DNA"/>
</dbReference>
<dbReference type="AlphaFoldDB" id="A0A6C0BWF9"/>
<evidence type="ECO:0000313" key="2">
    <source>
        <dbReference type="EMBL" id="QHS96402.1"/>
    </source>
</evidence>
<organism evidence="2">
    <name type="scientific">viral metagenome</name>
    <dbReference type="NCBI Taxonomy" id="1070528"/>
    <lineage>
        <taxon>unclassified sequences</taxon>
        <taxon>metagenomes</taxon>
        <taxon>organismal metagenomes</taxon>
    </lineage>
</organism>
<reference evidence="2" key="1">
    <citation type="journal article" date="2020" name="Nature">
        <title>Giant virus diversity and host interactions through global metagenomics.</title>
        <authorList>
            <person name="Schulz F."/>
            <person name="Roux S."/>
            <person name="Paez-Espino D."/>
            <person name="Jungbluth S."/>
            <person name="Walsh D.A."/>
            <person name="Denef V.J."/>
            <person name="McMahon K.D."/>
            <person name="Konstantinidis K.T."/>
            <person name="Eloe-Fadrosh E.A."/>
            <person name="Kyrpides N.C."/>
            <person name="Woyke T."/>
        </authorList>
    </citation>
    <scope>NUCLEOTIDE SEQUENCE</scope>
    <source>
        <strain evidence="2">GVMAG-M-3300020166-18</strain>
    </source>
</reference>
<feature type="transmembrane region" description="Helical" evidence="1">
    <location>
        <begin position="43"/>
        <end position="62"/>
    </location>
</feature>
<feature type="transmembrane region" description="Helical" evidence="1">
    <location>
        <begin position="14"/>
        <end position="31"/>
    </location>
</feature>
<keyword evidence="1" id="KW-1133">Transmembrane helix</keyword>
<evidence type="ECO:0000256" key="1">
    <source>
        <dbReference type="SAM" id="Phobius"/>
    </source>
</evidence>
<keyword evidence="1" id="KW-0472">Membrane</keyword>
<protein>
    <submittedName>
        <fullName evidence="2">Uncharacterized protein</fullName>
    </submittedName>
</protein>
<accession>A0A6C0BWF9</accession>
<name>A0A6C0BWF9_9ZZZZ</name>